<evidence type="ECO:0000313" key="7">
    <source>
        <dbReference type="Proteomes" id="UP000297938"/>
    </source>
</evidence>
<dbReference type="PROSITE" id="PS50305">
    <property type="entry name" value="SIRTUIN"/>
    <property type="match status" value="1"/>
</dbReference>
<dbReference type="EMBL" id="NRPP01000017">
    <property type="protein sequence ID" value="TFJ24872.1"/>
    <property type="molecule type" value="Genomic_DNA"/>
</dbReference>
<keyword evidence="3" id="KW-0520">NAD</keyword>
<dbReference type="GO" id="GO:0017136">
    <property type="term" value="F:histone deacetylase activity, NAD-dependent"/>
    <property type="evidence" value="ECO:0007669"/>
    <property type="project" value="TreeGrafter"/>
</dbReference>
<dbReference type="SUPFAM" id="SSF52467">
    <property type="entry name" value="DHS-like NAD/FAD-binding domain"/>
    <property type="match status" value="1"/>
</dbReference>
<dbReference type="Gene3D" id="3.30.1600.10">
    <property type="entry name" value="SIR2/SIRT2 'Small Domain"/>
    <property type="match status" value="1"/>
</dbReference>
<evidence type="ECO:0000256" key="2">
    <source>
        <dbReference type="ARBA" id="ARBA00022679"/>
    </source>
</evidence>
<dbReference type="PANTHER" id="PTHR11085">
    <property type="entry name" value="NAD-DEPENDENT PROTEIN DEACYLASE SIRTUIN-5, MITOCHONDRIAL-RELATED"/>
    <property type="match status" value="1"/>
</dbReference>
<dbReference type="Gene3D" id="3.40.50.1220">
    <property type="entry name" value="TPP-binding domain"/>
    <property type="match status" value="1"/>
</dbReference>
<dbReference type="InterPro" id="IPR029035">
    <property type="entry name" value="DHS-like_NAD/FAD-binding_dom"/>
</dbReference>
<dbReference type="RefSeq" id="WP_135026229.1">
    <property type="nucleotide sequence ID" value="NZ_CBCPJQ010000001.1"/>
</dbReference>
<name>A0A7Z8CWY5_CARDV</name>
<evidence type="ECO:0000259" key="5">
    <source>
        <dbReference type="PROSITE" id="PS50305"/>
    </source>
</evidence>
<dbReference type="Pfam" id="PF02146">
    <property type="entry name" value="SIR2"/>
    <property type="match status" value="1"/>
</dbReference>
<dbReference type="GO" id="GO:0070403">
    <property type="term" value="F:NAD+ binding"/>
    <property type="evidence" value="ECO:0007669"/>
    <property type="project" value="InterPro"/>
</dbReference>
<protein>
    <recommendedName>
        <fullName evidence="1">protein acetyllysine N-acetyltransferase</fullName>
        <ecNumber evidence="1">2.3.1.286</ecNumber>
    </recommendedName>
</protein>
<proteinExistence type="predicted"/>
<dbReference type="Proteomes" id="UP000297938">
    <property type="component" value="Unassembled WGS sequence"/>
</dbReference>
<comment type="caution">
    <text evidence="4">Lacks conserved residue(s) required for the propagation of feature annotation.</text>
</comment>
<dbReference type="InterPro" id="IPR050134">
    <property type="entry name" value="NAD-dep_sirtuin_deacylases"/>
</dbReference>
<dbReference type="AlphaFoldDB" id="A0A7Z8CWY5"/>
<sequence length="254" mass="27893">MTNSARKVVGILGNKALILKNLIEGHQKIVFFGGAGVSTESGIPDFRSADGLFNQELNTTVTPEEIVSHSFLKKHPQLFFDYYFKHLIYPSAKPNPAHAYLAALEQQDKSVTIITQNIDGLHQAAGSQKVLELHGSVQHNHCELCQKKYSLNELVRDENGIPRCDADNGIVRPDVVLYGEALEDVVIDQSIQAIKEADLLIIAGTSLSVYPSSGLIDFYQGEDLVLINKSSLTAESQATLVIHQPVGELFQQLN</sequence>
<gene>
    <name evidence="6" type="ORF">CKN69_09580</name>
</gene>
<evidence type="ECO:0000256" key="1">
    <source>
        <dbReference type="ARBA" id="ARBA00012928"/>
    </source>
</evidence>
<keyword evidence="2" id="KW-0808">Transferase</keyword>
<dbReference type="PANTHER" id="PTHR11085:SF4">
    <property type="entry name" value="NAD-DEPENDENT PROTEIN DEACYLASE"/>
    <property type="match status" value="1"/>
</dbReference>
<dbReference type="InterPro" id="IPR026590">
    <property type="entry name" value="Ssirtuin_cat_dom"/>
</dbReference>
<dbReference type="InterPro" id="IPR026591">
    <property type="entry name" value="Sirtuin_cat_small_dom_sf"/>
</dbReference>
<dbReference type="EC" id="2.3.1.286" evidence="1"/>
<reference evidence="6 7" key="1">
    <citation type="journal article" date="2018" name="Int. J. Food Microbiol.">
        <title>Growth of Carnobacterium spp. isolated from chilled vacuum-packaged meat under relevant acidic conditions.</title>
        <authorList>
            <person name="Zhang P."/>
            <person name="Badoni M."/>
            <person name="Ganzle M."/>
            <person name="Yang X."/>
        </authorList>
    </citation>
    <scope>NUCLEOTIDE SEQUENCE [LARGE SCALE GENOMIC DNA]</scope>
    <source>
        <strain evidence="6 7">B2</strain>
    </source>
</reference>
<evidence type="ECO:0000256" key="3">
    <source>
        <dbReference type="ARBA" id="ARBA00023027"/>
    </source>
</evidence>
<dbReference type="InterPro" id="IPR003000">
    <property type="entry name" value="Sirtuin"/>
</dbReference>
<dbReference type="NCBIfam" id="NF001752">
    <property type="entry name" value="PRK00481.1-1"/>
    <property type="match status" value="1"/>
</dbReference>
<evidence type="ECO:0000256" key="4">
    <source>
        <dbReference type="PROSITE-ProRule" id="PRU00236"/>
    </source>
</evidence>
<feature type="domain" description="Deacetylase sirtuin-type" evidence="5">
    <location>
        <begin position="1"/>
        <end position="254"/>
    </location>
</feature>
<organism evidence="6 7">
    <name type="scientific">Carnobacterium divergens</name>
    <name type="common">Lactobacillus divergens</name>
    <dbReference type="NCBI Taxonomy" id="2748"/>
    <lineage>
        <taxon>Bacteria</taxon>
        <taxon>Bacillati</taxon>
        <taxon>Bacillota</taxon>
        <taxon>Bacilli</taxon>
        <taxon>Lactobacillales</taxon>
        <taxon>Carnobacteriaceae</taxon>
        <taxon>Carnobacterium</taxon>
    </lineage>
</organism>
<comment type="caution">
    <text evidence="6">The sequence shown here is derived from an EMBL/GenBank/DDBJ whole genome shotgun (WGS) entry which is preliminary data.</text>
</comment>
<accession>A0A7Z8CWY5</accession>
<evidence type="ECO:0000313" key="6">
    <source>
        <dbReference type="EMBL" id="TFJ24872.1"/>
    </source>
</evidence>